<reference evidence="1 2" key="1">
    <citation type="submission" date="2019-07" db="EMBL/GenBank/DDBJ databases">
        <title>Genome sequencing for Ferrovibrio sp. K5.</title>
        <authorList>
            <person name="Park S.-J."/>
        </authorList>
    </citation>
    <scope>NUCLEOTIDE SEQUENCE [LARGE SCALE GENOMIC DNA]</scope>
    <source>
        <strain evidence="1 2">K5</strain>
    </source>
</reference>
<protein>
    <submittedName>
        <fullName evidence="1">PAS domain-containing protein</fullName>
    </submittedName>
</protein>
<accession>A0A516GYZ4</accession>
<evidence type="ECO:0000313" key="1">
    <source>
        <dbReference type="EMBL" id="QDO96753.1"/>
    </source>
</evidence>
<organism evidence="1 2">
    <name type="scientific">Ferrovibrio terrae</name>
    <dbReference type="NCBI Taxonomy" id="2594003"/>
    <lineage>
        <taxon>Bacteria</taxon>
        <taxon>Pseudomonadati</taxon>
        <taxon>Pseudomonadota</taxon>
        <taxon>Alphaproteobacteria</taxon>
        <taxon>Rhodospirillales</taxon>
        <taxon>Rhodospirillaceae</taxon>
        <taxon>Ferrovibrio</taxon>
    </lineage>
</organism>
<gene>
    <name evidence="1" type="ORF">FNB15_05430</name>
</gene>
<dbReference type="EMBL" id="CP041636">
    <property type="protein sequence ID" value="QDO96753.1"/>
    <property type="molecule type" value="Genomic_DNA"/>
</dbReference>
<name>A0A516GYZ4_9PROT</name>
<dbReference type="InterPro" id="IPR009922">
    <property type="entry name" value="DUF1457"/>
</dbReference>
<dbReference type="AlphaFoldDB" id="A0A516GYZ4"/>
<proteinExistence type="predicted"/>
<dbReference type="Proteomes" id="UP000317496">
    <property type="component" value="Chromosome"/>
</dbReference>
<sequence>MITAFREGRTVMQYDFASLMDDLTLEPHRALAAHWLDLYATTGGGIPRVTAIDALSLGRHLPDICILNHDGGNVFSFRLAGGHVNDFYGREVRGKLLTDLVSSPTRERLIGMAHAILRPPAAILHGMSGMLPQWNYSVALQRLSLPLTDATGRVRHIISATVHSRHAADPSHDSVDIDFQRQYRIPAIETGNQATAS</sequence>
<dbReference type="KEGG" id="fer:FNB15_05430"/>
<keyword evidence="2" id="KW-1185">Reference proteome</keyword>
<dbReference type="Pfam" id="PF07310">
    <property type="entry name" value="PAS_5"/>
    <property type="match status" value="1"/>
</dbReference>
<evidence type="ECO:0000313" key="2">
    <source>
        <dbReference type="Proteomes" id="UP000317496"/>
    </source>
</evidence>
<dbReference type="OrthoDB" id="8478628at2"/>